<dbReference type="Gene3D" id="3.40.50.300">
    <property type="entry name" value="P-loop containing nucleotide triphosphate hydrolases"/>
    <property type="match status" value="1"/>
</dbReference>
<dbReference type="InterPro" id="IPR003439">
    <property type="entry name" value="ABC_transporter-like_ATP-bd"/>
</dbReference>
<dbReference type="STRING" id="91360.SAMN05660330_00617"/>
<dbReference type="PANTHER" id="PTHR43553">
    <property type="entry name" value="HEAVY METAL TRANSPORTER"/>
    <property type="match status" value="1"/>
</dbReference>
<keyword evidence="4 6" id="KW-0067">ATP-binding</keyword>
<dbReference type="GO" id="GO:0043190">
    <property type="term" value="C:ATP-binding cassette (ABC) transporter complex"/>
    <property type="evidence" value="ECO:0007669"/>
    <property type="project" value="TreeGrafter"/>
</dbReference>
<evidence type="ECO:0000256" key="1">
    <source>
        <dbReference type="ARBA" id="ARBA00005417"/>
    </source>
</evidence>
<evidence type="ECO:0000313" key="6">
    <source>
        <dbReference type="EMBL" id="SDO59020.1"/>
    </source>
</evidence>
<protein>
    <submittedName>
        <fullName evidence="6">Cobalt/nickel transport system ATP-binding protein</fullName>
    </submittedName>
</protein>
<dbReference type="EMBL" id="FNJI01000003">
    <property type="protein sequence ID" value="SDO59020.1"/>
    <property type="molecule type" value="Genomic_DNA"/>
</dbReference>
<dbReference type="SUPFAM" id="SSF52540">
    <property type="entry name" value="P-loop containing nucleoside triphosphate hydrolases"/>
    <property type="match status" value="1"/>
</dbReference>
<keyword evidence="2" id="KW-0813">Transport</keyword>
<dbReference type="InterPro" id="IPR015856">
    <property type="entry name" value="ABC_transpr_CbiO/EcfA_su"/>
</dbReference>
<keyword evidence="3" id="KW-0547">Nucleotide-binding</keyword>
<evidence type="ECO:0000259" key="5">
    <source>
        <dbReference type="PROSITE" id="PS50893"/>
    </source>
</evidence>
<comment type="similarity">
    <text evidence="1">Belongs to the ABC transporter superfamily.</text>
</comment>
<dbReference type="PANTHER" id="PTHR43553:SF24">
    <property type="entry name" value="ENERGY-COUPLING FACTOR TRANSPORTER ATP-BINDING PROTEIN ECFA1"/>
    <property type="match status" value="1"/>
</dbReference>
<evidence type="ECO:0000256" key="4">
    <source>
        <dbReference type="ARBA" id="ARBA00022840"/>
    </source>
</evidence>
<evidence type="ECO:0000256" key="3">
    <source>
        <dbReference type="ARBA" id="ARBA00022741"/>
    </source>
</evidence>
<proteinExistence type="inferred from homology"/>
<gene>
    <name evidence="6" type="ORF">SAMN05660330_00617</name>
</gene>
<name>A0A1H0KTF0_9BACT</name>
<accession>A0A1H0KTF0</accession>
<dbReference type="GO" id="GO:0016887">
    <property type="term" value="F:ATP hydrolysis activity"/>
    <property type="evidence" value="ECO:0007669"/>
    <property type="project" value="InterPro"/>
</dbReference>
<keyword evidence="7" id="KW-1185">Reference proteome</keyword>
<dbReference type="PROSITE" id="PS00211">
    <property type="entry name" value="ABC_TRANSPORTER_1"/>
    <property type="match status" value="1"/>
</dbReference>
<dbReference type="PROSITE" id="PS50893">
    <property type="entry name" value="ABC_TRANSPORTER_2"/>
    <property type="match status" value="1"/>
</dbReference>
<dbReference type="AlphaFoldDB" id="A0A1H0KTF0"/>
<dbReference type="Proteomes" id="UP000199073">
    <property type="component" value="Unassembled WGS sequence"/>
</dbReference>
<dbReference type="CDD" id="cd03225">
    <property type="entry name" value="ABC_cobalt_CbiO_domain1"/>
    <property type="match status" value="1"/>
</dbReference>
<dbReference type="GO" id="GO:0042626">
    <property type="term" value="F:ATPase-coupled transmembrane transporter activity"/>
    <property type="evidence" value="ECO:0007669"/>
    <property type="project" value="TreeGrafter"/>
</dbReference>
<dbReference type="InterPro" id="IPR050095">
    <property type="entry name" value="ECF_ABC_transporter_ATP-bd"/>
</dbReference>
<dbReference type="SMART" id="SM00382">
    <property type="entry name" value="AAA"/>
    <property type="match status" value="1"/>
</dbReference>
<dbReference type="RefSeq" id="WP_092219657.1">
    <property type="nucleotide sequence ID" value="NZ_FNJI01000003.1"/>
</dbReference>
<organism evidence="6 7">
    <name type="scientific">Desulforhopalus singaporensis</name>
    <dbReference type="NCBI Taxonomy" id="91360"/>
    <lineage>
        <taxon>Bacteria</taxon>
        <taxon>Pseudomonadati</taxon>
        <taxon>Thermodesulfobacteriota</taxon>
        <taxon>Desulfobulbia</taxon>
        <taxon>Desulfobulbales</taxon>
        <taxon>Desulfocapsaceae</taxon>
        <taxon>Desulforhopalus</taxon>
    </lineage>
</organism>
<dbReference type="InterPro" id="IPR003593">
    <property type="entry name" value="AAA+_ATPase"/>
</dbReference>
<feature type="domain" description="ABC transporter" evidence="5">
    <location>
        <begin position="2"/>
        <end position="233"/>
    </location>
</feature>
<reference evidence="6 7" key="1">
    <citation type="submission" date="2016-10" db="EMBL/GenBank/DDBJ databases">
        <authorList>
            <person name="de Groot N.N."/>
        </authorList>
    </citation>
    <scope>NUCLEOTIDE SEQUENCE [LARGE SCALE GENOMIC DNA]</scope>
    <source>
        <strain evidence="6 7">DSM 12130</strain>
    </source>
</reference>
<sequence length="237" mass="26713">MLQLREVSYTYPMAKEPILSNLSFTVEDKKAGIIGPNGCGKTTLLHMMVGLIKPDKGELLFHGRPVTTKQDLRTLRKEVGFLFQSSDDQLFSPTVLEDVAFGPLNLGFSPGEAREIAVRTLEDLGLSGFEERITHRLSGGEKKLVALATILAMRPRILLLDEPTNNLDPKTTSRLIEILQDLDLYQIIISHDWDFLSHTTSVLYMIDHGHIHRCQKDHIHVHRHVHAAGDHPHTHNL</sequence>
<dbReference type="GO" id="GO:0005524">
    <property type="term" value="F:ATP binding"/>
    <property type="evidence" value="ECO:0007669"/>
    <property type="project" value="UniProtKB-KW"/>
</dbReference>
<evidence type="ECO:0000313" key="7">
    <source>
        <dbReference type="Proteomes" id="UP000199073"/>
    </source>
</evidence>
<dbReference type="OrthoDB" id="9782163at2"/>
<evidence type="ECO:0000256" key="2">
    <source>
        <dbReference type="ARBA" id="ARBA00022448"/>
    </source>
</evidence>
<dbReference type="InterPro" id="IPR027417">
    <property type="entry name" value="P-loop_NTPase"/>
</dbReference>
<dbReference type="Pfam" id="PF00005">
    <property type="entry name" value="ABC_tran"/>
    <property type="match status" value="1"/>
</dbReference>
<dbReference type="InterPro" id="IPR017871">
    <property type="entry name" value="ABC_transporter-like_CS"/>
</dbReference>